<dbReference type="Pfam" id="PF00096">
    <property type="entry name" value="zf-C2H2"/>
    <property type="match status" value="4"/>
</dbReference>
<sequence>MELLTFRDVAIDFSEEEWECLEPAQRNLYRDVMLETYRNLVFLAMTSHHTQEISPEPGIEHLFIKVINRIYGNCDLDFLQQKKVQDIAVESEGQKSYYDGQDQFVVTAPNENFTVNTPEEHLVPQKSIQCITEGQVSKSDHFESFFTNYPLFCDEQRILSCSQTYTFNDCGKAPMYSILLNQNSDVDYWKVCNTCNETSNTFSQVSTLSNQCTYVGENNYECSKTQENSSSGCNMREHQCAHCAQNLYRDDECGNVFPQCSKQMTHPSTQGQEAPCKCEECERASNPAASLPQYSGAHPGREPPKFKECDQAWSSSPLSKHHRYHSSDQHYKFKECGKTFNRGPPPVKHRRTHSGEKPYKCEECGKSFKKCSNFSKHLRLHSSKEAYTCKECDKVFKNFSTLTQHKRIHTGEKSHKCEECGKSLNRKAYLTQHQRIHTGEKPYKCEECGKDFNQSSNLNKHQRIHTGEKPYKCEECGKGFNRRSHLTQHLRLHTGEKPYKCHECGKHFTQRGYLTEHQRIHTGEKPYKCEECGKGFTRKAHLTRHKRIHSGEKESPSDSIPEHLLSFLNMLRGPRELDCNTLP</sequence>
<dbReference type="InParanoid" id="A0A287D3W3"/>
<dbReference type="Ensembl" id="ENSSTOT00000034248.1">
    <property type="protein sequence ID" value="ENSSTOP00000028271.1"/>
    <property type="gene ID" value="ENSSTOG00000031036.1"/>
</dbReference>
<dbReference type="GeneID" id="101956511"/>
<dbReference type="PROSITE" id="PS50805">
    <property type="entry name" value="KRAB"/>
    <property type="match status" value="1"/>
</dbReference>
<protein>
    <submittedName>
        <fullName evidence="14">Zinc finger protein 519-like</fullName>
    </submittedName>
</protein>
<evidence type="ECO:0000259" key="13">
    <source>
        <dbReference type="PROSITE" id="PS50805"/>
    </source>
</evidence>
<evidence type="ECO:0000256" key="9">
    <source>
        <dbReference type="ARBA" id="ARBA00023163"/>
    </source>
</evidence>
<dbReference type="SUPFAM" id="SSF57667">
    <property type="entry name" value="beta-beta-alpha zinc fingers"/>
    <property type="match status" value="6"/>
</dbReference>
<dbReference type="GO" id="GO:0000978">
    <property type="term" value="F:RNA polymerase II cis-regulatory region sequence-specific DNA binding"/>
    <property type="evidence" value="ECO:0007669"/>
    <property type="project" value="TreeGrafter"/>
</dbReference>
<evidence type="ECO:0000256" key="7">
    <source>
        <dbReference type="ARBA" id="ARBA00023015"/>
    </source>
</evidence>
<organism evidence="14 15">
    <name type="scientific">Ictidomys tridecemlineatus</name>
    <name type="common">Thirteen-lined ground squirrel</name>
    <name type="synonym">Spermophilus tridecemlineatus</name>
    <dbReference type="NCBI Taxonomy" id="43179"/>
    <lineage>
        <taxon>Eukaryota</taxon>
        <taxon>Metazoa</taxon>
        <taxon>Chordata</taxon>
        <taxon>Craniata</taxon>
        <taxon>Vertebrata</taxon>
        <taxon>Euteleostomi</taxon>
        <taxon>Mammalia</taxon>
        <taxon>Eutheria</taxon>
        <taxon>Euarchontoglires</taxon>
        <taxon>Glires</taxon>
        <taxon>Rodentia</taxon>
        <taxon>Sciuromorpha</taxon>
        <taxon>Sciuridae</taxon>
        <taxon>Xerinae</taxon>
        <taxon>Marmotini</taxon>
        <taxon>Ictidomys</taxon>
    </lineage>
</organism>
<dbReference type="AlphaFoldDB" id="A0A287D3W3"/>
<evidence type="ECO:0000256" key="8">
    <source>
        <dbReference type="ARBA" id="ARBA00023125"/>
    </source>
</evidence>
<comment type="subcellular location">
    <subcellularLocation>
        <location evidence="1">Nucleus</location>
    </subcellularLocation>
</comment>
<evidence type="ECO:0000256" key="10">
    <source>
        <dbReference type="ARBA" id="ARBA00023242"/>
    </source>
</evidence>
<dbReference type="Proteomes" id="UP000005215">
    <property type="component" value="Unassembled WGS sequence"/>
</dbReference>
<dbReference type="PROSITE" id="PS50157">
    <property type="entry name" value="ZINC_FINGER_C2H2_2"/>
    <property type="match status" value="8"/>
</dbReference>
<dbReference type="RefSeq" id="XP_013219756.1">
    <property type="nucleotide sequence ID" value="XM_013364302.3"/>
</dbReference>
<feature type="domain" description="C2H2-type" evidence="12">
    <location>
        <begin position="443"/>
        <end position="470"/>
    </location>
</feature>
<dbReference type="Pfam" id="PF13465">
    <property type="entry name" value="zf-H2C2_2"/>
    <property type="match status" value="2"/>
</dbReference>
<dbReference type="FunFam" id="3.30.160.60:FF:000870">
    <property type="entry name" value="zinc finger protein 197 isoform X1"/>
    <property type="match status" value="1"/>
</dbReference>
<name>A0A287D3W3_ICTTR</name>
<feature type="domain" description="C2H2-type" evidence="12">
    <location>
        <begin position="331"/>
        <end position="358"/>
    </location>
</feature>
<dbReference type="Pfam" id="PF01352">
    <property type="entry name" value="KRAB"/>
    <property type="match status" value="1"/>
</dbReference>
<evidence type="ECO:0000256" key="6">
    <source>
        <dbReference type="ARBA" id="ARBA00022833"/>
    </source>
</evidence>
<dbReference type="FunFam" id="3.30.160.60:FF:002343">
    <property type="entry name" value="Zinc finger protein 33A"/>
    <property type="match status" value="3"/>
</dbReference>
<feature type="domain" description="KRAB" evidence="13">
    <location>
        <begin position="4"/>
        <end position="109"/>
    </location>
</feature>
<keyword evidence="7" id="KW-0805">Transcription regulation</keyword>
<dbReference type="PANTHER" id="PTHR24399:SF54">
    <property type="entry name" value="GASTRULA ZINC FINGER PROTEIN XLCGF26.1-LIKE-RELATED"/>
    <property type="match status" value="1"/>
</dbReference>
<dbReference type="GO" id="GO:0002682">
    <property type="term" value="P:regulation of immune system process"/>
    <property type="evidence" value="ECO:0007669"/>
    <property type="project" value="TreeGrafter"/>
</dbReference>
<evidence type="ECO:0000313" key="14">
    <source>
        <dbReference type="Ensembl" id="ENSSTOP00000028271.1"/>
    </source>
</evidence>
<reference evidence="15" key="1">
    <citation type="submission" date="2011-11" db="EMBL/GenBank/DDBJ databases">
        <title>The Draft Genome of Spermophilus tridecemlineatus.</title>
        <authorList>
            <consortium name="The Broad Institute Genome Assembly &amp; Analysis Group"/>
            <consortium name="Computational R&amp;D Group"/>
            <consortium name="and Sequencing Platform"/>
            <person name="Di Palma F."/>
            <person name="Alfoldi J."/>
            <person name="Johnson J."/>
            <person name="Berlin A."/>
            <person name="Gnerre S."/>
            <person name="Jaffe D."/>
            <person name="MacCallum I."/>
            <person name="Young S."/>
            <person name="Walker B.J."/>
            <person name="Lindblad-Toh K."/>
        </authorList>
    </citation>
    <scope>NUCLEOTIDE SEQUENCE [LARGE SCALE GENOMIC DNA]</scope>
</reference>
<dbReference type="SUPFAM" id="SSF109640">
    <property type="entry name" value="KRAB domain (Kruppel-associated box)"/>
    <property type="match status" value="1"/>
</dbReference>
<dbReference type="InterPro" id="IPR036236">
    <property type="entry name" value="Znf_C2H2_sf"/>
</dbReference>
<feature type="domain" description="C2H2-type" evidence="12">
    <location>
        <begin position="499"/>
        <end position="526"/>
    </location>
</feature>
<evidence type="ECO:0000313" key="15">
    <source>
        <dbReference type="Proteomes" id="UP000005215"/>
    </source>
</evidence>
<dbReference type="OrthoDB" id="6077919at2759"/>
<dbReference type="KEGG" id="iti:101956511"/>
<dbReference type="SMART" id="SM00349">
    <property type="entry name" value="KRAB"/>
    <property type="match status" value="1"/>
</dbReference>
<dbReference type="FunFam" id="3.30.160.60:FF:000034">
    <property type="entry name" value="zinc finger protein 25"/>
    <property type="match status" value="1"/>
</dbReference>
<dbReference type="Gene3D" id="3.30.160.60">
    <property type="entry name" value="Classic Zinc Finger"/>
    <property type="match status" value="9"/>
</dbReference>
<dbReference type="EMBL" id="AGTP01097978">
    <property type="status" value="NOT_ANNOTATED_CDS"/>
    <property type="molecule type" value="Genomic_DNA"/>
</dbReference>
<dbReference type="FunFam" id="3.30.160.60:FF:000087">
    <property type="entry name" value="Zinc finger protein 354B"/>
    <property type="match status" value="1"/>
</dbReference>
<evidence type="ECO:0000256" key="2">
    <source>
        <dbReference type="ARBA" id="ARBA00006991"/>
    </source>
</evidence>
<keyword evidence="6" id="KW-0862">Zinc</keyword>
<evidence type="ECO:0000256" key="5">
    <source>
        <dbReference type="ARBA" id="ARBA00022771"/>
    </source>
</evidence>
<dbReference type="GO" id="GO:0005654">
    <property type="term" value="C:nucleoplasm"/>
    <property type="evidence" value="ECO:0007669"/>
    <property type="project" value="TreeGrafter"/>
</dbReference>
<dbReference type="GO" id="GO:0001817">
    <property type="term" value="P:regulation of cytokine production"/>
    <property type="evidence" value="ECO:0007669"/>
    <property type="project" value="TreeGrafter"/>
</dbReference>
<keyword evidence="3" id="KW-0479">Metal-binding</keyword>
<accession>A0A287D3W3</accession>
<dbReference type="PANTHER" id="PTHR24399">
    <property type="entry name" value="ZINC FINGER AND BTB DOMAIN-CONTAINING"/>
    <property type="match status" value="1"/>
</dbReference>
<dbReference type="SMART" id="SM00355">
    <property type="entry name" value="ZnF_C2H2"/>
    <property type="match status" value="8"/>
</dbReference>
<proteinExistence type="inferred from homology"/>
<keyword evidence="15" id="KW-1185">Reference proteome</keyword>
<reference evidence="14" key="3">
    <citation type="submission" date="2025-09" db="UniProtKB">
        <authorList>
            <consortium name="Ensembl"/>
        </authorList>
    </citation>
    <scope>IDENTIFICATION</scope>
</reference>
<dbReference type="GeneTree" id="ENSGT00940000153165"/>
<dbReference type="InterPro" id="IPR013087">
    <property type="entry name" value="Znf_C2H2_type"/>
</dbReference>
<keyword evidence="9" id="KW-0804">Transcription</keyword>
<dbReference type="CDD" id="cd07765">
    <property type="entry name" value="KRAB_A-box"/>
    <property type="match status" value="1"/>
</dbReference>
<comment type="similarity">
    <text evidence="2">Belongs to the krueppel C2H2-type zinc-finger protein family.</text>
</comment>
<keyword evidence="5 11" id="KW-0863">Zinc-finger</keyword>
<evidence type="ECO:0000256" key="1">
    <source>
        <dbReference type="ARBA" id="ARBA00004123"/>
    </source>
</evidence>
<feature type="domain" description="C2H2-type" evidence="12">
    <location>
        <begin position="359"/>
        <end position="386"/>
    </location>
</feature>
<keyword evidence="10" id="KW-0539">Nucleus</keyword>
<keyword evidence="8" id="KW-0238">DNA-binding</keyword>
<dbReference type="GO" id="GO:0001227">
    <property type="term" value="F:DNA-binding transcription repressor activity, RNA polymerase II-specific"/>
    <property type="evidence" value="ECO:0007669"/>
    <property type="project" value="TreeGrafter"/>
</dbReference>
<evidence type="ECO:0000256" key="4">
    <source>
        <dbReference type="ARBA" id="ARBA00022737"/>
    </source>
</evidence>
<dbReference type="PROSITE" id="PS00028">
    <property type="entry name" value="ZINC_FINGER_C2H2_1"/>
    <property type="match status" value="7"/>
</dbReference>
<evidence type="ECO:0000256" key="11">
    <source>
        <dbReference type="PROSITE-ProRule" id="PRU00042"/>
    </source>
</evidence>
<dbReference type="InterPro" id="IPR036051">
    <property type="entry name" value="KRAB_dom_sf"/>
</dbReference>
<reference evidence="14" key="2">
    <citation type="submission" date="2025-08" db="UniProtKB">
        <authorList>
            <consortium name="Ensembl"/>
        </authorList>
    </citation>
    <scope>IDENTIFICATION</scope>
</reference>
<feature type="domain" description="C2H2-type" evidence="12">
    <location>
        <begin position="415"/>
        <end position="442"/>
    </location>
</feature>
<dbReference type="GO" id="GO:0008270">
    <property type="term" value="F:zinc ion binding"/>
    <property type="evidence" value="ECO:0007669"/>
    <property type="project" value="UniProtKB-KW"/>
</dbReference>
<evidence type="ECO:0000256" key="3">
    <source>
        <dbReference type="ARBA" id="ARBA00022723"/>
    </source>
</evidence>
<keyword evidence="4" id="KW-0677">Repeat</keyword>
<dbReference type="FunFam" id="3.30.160.60:FF:001158">
    <property type="entry name" value="zinc finger protein 22"/>
    <property type="match status" value="1"/>
</dbReference>
<feature type="domain" description="C2H2-type" evidence="12">
    <location>
        <begin position="527"/>
        <end position="554"/>
    </location>
</feature>
<dbReference type="STRING" id="43179.ENSSTOP00000028271"/>
<dbReference type="InterPro" id="IPR001909">
    <property type="entry name" value="KRAB"/>
</dbReference>
<feature type="domain" description="C2H2-type" evidence="12">
    <location>
        <begin position="387"/>
        <end position="414"/>
    </location>
</feature>
<dbReference type="Gene3D" id="6.10.140.140">
    <property type="match status" value="1"/>
</dbReference>
<feature type="domain" description="C2H2-type" evidence="12">
    <location>
        <begin position="471"/>
        <end position="498"/>
    </location>
</feature>
<evidence type="ECO:0000259" key="12">
    <source>
        <dbReference type="PROSITE" id="PS50157"/>
    </source>
</evidence>
<gene>
    <name evidence="14" type="primary">LOC101956511</name>
</gene>